<feature type="region of interest" description="Disordered" evidence="2">
    <location>
        <begin position="371"/>
        <end position="412"/>
    </location>
</feature>
<gene>
    <name evidence="4" type="primary">blh</name>
    <name evidence="4" type="ORF">BG653_07245</name>
    <name evidence="5" type="ORF">CP981_16365</name>
</gene>
<proteinExistence type="predicted"/>
<feature type="domain" description="Rhodanese" evidence="3">
    <location>
        <begin position="273"/>
        <end position="321"/>
    </location>
</feature>
<protein>
    <submittedName>
        <fullName evidence="4">Beta-lactamase hydrolase-like protein</fullName>
        <ecNumber evidence="4">3.-.-.-</ecNumber>
    </submittedName>
    <submittedName>
        <fullName evidence="5">MBL fold metallo-hydrolase</fullName>
    </submittedName>
</protein>
<accession>A0AAE6TMN8</accession>
<feature type="domain" description="Rhodanese" evidence="3">
    <location>
        <begin position="409"/>
        <end position="493"/>
    </location>
</feature>
<dbReference type="InterPro" id="IPR001279">
    <property type="entry name" value="Metallo-B-lactamas"/>
</dbReference>
<dbReference type="InterPro" id="IPR051682">
    <property type="entry name" value="Mito_Persulfide_Diox"/>
</dbReference>
<dbReference type="RefSeq" id="WP_085928623.1">
    <property type="nucleotide sequence ID" value="NZ_BAABSS010000019.1"/>
</dbReference>
<keyword evidence="6" id="KW-1185">Reference proteome</keyword>
<name>A0AAE6TMN8_STRPT</name>
<dbReference type="PROSITE" id="PS50206">
    <property type="entry name" value="RHODANESE_3"/>
    <property type="match status" value="2"/>
</dbReference>
<dbReference type="InterPro" id="IPR001763">
    <property type="entry name" value="Rhodanese-like_dom"/>
</dbReference>
<dbReference type="GeneID" id="90924866"/>
<organism evidence="5 7">
    <name type="scientific">Streptomyces platensis</name>
    <dbReference type="NCBI Taxonomy" id="58346"/>
    <lineage>
        <taxon>Bacteria</taxon>
        <taxon>Bacillati</taxon>
        <taxon>Actinomycetota</taxon>
        <taxon>Actinomycetes</taxon>
        <taxon>Kitasatosporales</taxon>
        <taxon>Streptomycetaceae</taxon>
        <taxon>Streptomyces</taxon>
    </lineage>
</organism>
<dbReference type="SMART" id="SM00849">
    <property type="entry name" value="Lactamase_B"/>
    <property type="match status" value="1"/>
</dbReference>
<dbReference type="GO" id="GO:0046872">
    <property type="term" value="F:metal ion binding"/>
    <property type="evidence" value="ECO:0007669"/>
    <property type="project" value="UniProtKB-KW"/>
</dbReference>
<dbReference type="CDD" id="cd00158">
    <property type="entry name" value="RHOD"/>
    <property type="match status" value="1"/>
</dbReference>
<dbReference type="Gene3D" id="3.40.250.10">
    <property type="entry name" value="Rhodanese-like domain"/>
    <property type="match status" value="2"/>
</dbReference>
<dbReference type="EMBL" id="MIGA01000098">
    <property type="protein sequence ID" value="OSY35200.1"/>
    <property type="molecule type" value="Genomic_DNA"/>
</dbReference>
<dbReference type="SUPFAM" id="SSF56281">
    <property type="entry name" value="Metallo-hydrolase/oxidoreductase"/>
    <property type="match status" value="1"/>
</dbReference>
<evidence type="ECO:0000256" key="1">
    <source>
        <dbReference type="ARBA" id="ARBA00022723"/>
    </source>
</evidence>
<evidence type="ECO:0000313" key="5">
    <source>
        <dbReference type="EMBL" id="QEV53029.1"/>
    </source>
</evidence>
<dbReference type="AlphaFoldDB" id="A0AAE6TMN8"/>
<keyword evidence="1" id="KW-0479">Metal-binding</keyword>
<dbReference type="GO" id="GO:0070813">
    <property type="term" value="P:hydrogen sulfide metabolic process"/>
    <property type="evidence" value="ECO:0007669"/>
    <property type="project" value="TreeGrafter"/>
</dbReference>
<dbReference type="InterPro" id="IPR036866">
    <property type="entry name" value="RibonucZ/Hydroxyglut_hydro"/>
</dbReference>
<dbReference type="GO" id="GO:0006749">
    <property type="term" value="P:glutathione metabolic process"/>
    <property type="evidence" value="ECO:0007669"/>
    <property type="project" value="InterPro"/>
</dbReference>
<dbReference type="Gene3D" id="3.60.15.10">
    <property type="entry name" value="Ribonuclease Z/Hydroxyacylglutathione hydrolase-like"/>
    <property type="match status" value="1"/>
</dbReference>
<dbReference type="GO" id="GO:0050313">
    <property type="term" value="F:sulfur dioxygenase activity"/>
    <property type="evidence" value="ECO:0007669"/>
    <property type="project" value="InterPro"/>
</dbReference>
<dbReference type="Pfam" id="PF00753">
    <property type="entry name" value="Lactamase_B"/>
    <property type="match status" value="1"/>
</dbReference>
<dbReference type="KEGG" id="spla:CP981_16365"/>
<dbReference type="SMART" id="SM00450">
    <property type="entry name" value="RHOD"/>
    <property type="match status" value="2"/>
</dbReference>
<reference evidence="4 6" key="1">
    <citation type="submission" date="2016-09" db="EMBL/GenBank/DDBJ databases">
        <title>Streptomyces platensis DSM40041, a candidate organism with high potential of specific P450 cytochromes.</title>
        <authorList>
            <person name="Grumaz C."/>
            <person name="Vainshtein Y."/>
            <person name="Kirstahler P."/>
            <person name="Sohn K."/>
        </authorList>
    </citation>
    <scope>NUCLEOTIDE SEQUENCE [LARGE SCALE GENOMIC DNA]</scope>
    <source>
        <strain evidence="4 6">DSM 40041</strain>
    </source>
</reference>
<reference evidence="5 7" key="2">
    <citation type="submission" date="2017-09" db="EMBL/GenBank/DDBJ databases">
        <authorList>
            <person name="Lee N."/>
            <person name="Cho B.-K."/>
        </authorList>
    </citation>
    <scope>NUCLEOTIDE SEQUENCE [LARGE SCALE GENOMIC DNA]</scope>
    <source>
        <strain evidence="5 7">ATCC 23948</strain>
    </source>
</reference>
<dbReference type="Proteomes" id="UP000325458">
    <property type="component" value="Chromosome"/>
</dbReference>
<dbReference type="PANTHER" id="PTHR43084:SF1">
    <property type="entry name" value="PERSULFIDE DIOXYGENASE ETHE1, MITOCHONDRIAL"/>
    <property type="match status" value="1"/>
</dbReference>
<dbReference type="SUPFAM" id="SSF52821">
    <property type="entry name" value="Rhodanese/Cell cycle control phosphatase"/>
    <property type="match status" value="2"/>
</dbReference>
<dbReference type="InterPro" id="IPR036873">
    <property type="entry name" value="Rhodanese-like_dom_sf"/>
</dbReference>
<evidence type="ECO:0000313" key="7">
    <source>
        <dbReference type="Proteomes" id="UP000325458"/>
    </source>
</evidence>
<evidence type="ECO:0000313" key="6">
    <source>
        <dbReference type="Proteomes" id="UP000194225"/>
    </source>
</evidence>
<dbReference type="CDD" id="cd07724">
    <property type="entry name" value="POD-like_MBL-fold"/>
    <property type="match status" value="1"/>
</dbReference>
<dbReference type="EC" id="3.-.-.-" evidence="4"/>
<dbReference type="Pfam" id="PF00581">
    <property type="entry name" value="Rhodanese"/>
    <property type="match status" value="2"/>
</dbReference>
<evidence type="ECO:0000313" key="4">
    <source>
        <dbReference type="EMBL" id="OSY35200.1"/>
    </source>
</evidence>
<dbReference type="FunFam" id="3.60.15.10:FF:000030">
    <property type="entry name" value="Metallo-beta-lactamase family protein"/>
    <property type="match status" value="1"/>
</dbReference>
<dbReference type="EMBL" id="CP023691">
    <property type="protein sequence ID" value="QEV53029.1"/>
    <property type="molecule type" value="Genomic_DNA"/>
</dbReference>
<sequence length="493" mass="52153">MHFAQYYLDCLSQASYLIGDKTTGRAVLVDPRRDIDDYLHDAEAAGLRIELVIETHIHADFLSGHLELARATGATIAFGEAAETGFPVRRLRDGERISLGADDGQGVTLTVLATPGHTLESICLVLREHPDDDVPFGVLTGDTLFVGDVGRPDLLSAAGHTPQDMAARLHRSLHTKLLTLPDATRVFPAHGAGSACGRSLSSETSSTIGDQRRYNYALQPMPVDDFIRLVTAGQPATPGYFAHDAALNRDGHPLLEPGPPPALTLDEALAARDRQGAVLLDCRPLAAYTRAHLTGSLHTSLDTRFAEYAGSVVPPGTPIVLLADPGTEQEARLRLARIGYDHVLGHLPDPAAVLDRMPELSSSSRRIRHEELGLGEARSAGVAEAEGGRTGGAESGDALPTGSSPTDSGPADIQLIDVRNPAEYEAGALPGARNLPLANLAHRIAELDPSRPVVLYCRSGNRSVIAAALLEAHGFAEVCDVIGGYDAVGTGTQ</sequence>
<evidence type="ECO:0000259" key="3">
    <source>
        <dbReference type="PROSITE" id="PS50206"/>
    </source>
</evidence>
<dbReference type="Proteomes" id="UP000194225">
    <property type="component" value="Unassembled WGS sequence"/>
</dbReference>
<evidence type="ECO:0000256" key="2">
    <source>
        <dbReference type="SAM" id="MobiDB-lite"/>
    </source>
</evidence>
<dbReference type="InterPro" id="IPR044528">
    <property type="entry name" value="POD-like_MBL-fold"/>
</dbReference>
<dbReference type="PANTHER" id="PTHR43084">
    <property type="entry name" value="PERSULFIDE DIOXYGENASE ETHE1"/>
    <property type="match status" value="1"/>
</dbReference>